<dbReference type="SUPFAM" id="SSF63712">
    <property type="entry name" value="Nicotinic receptor ligand binding domain-like"/>
    <property type="match status" value="1"/>
</dbReference>
<dbReference type="SUPFAM" id="SSF90112">
    <property type="entry name" value="Neurotransmitter-gated ion-channel transmembrane pore"/>
    <property type="match status" value="1"/>
</dbReference>
<evidence type="ECO:0000313" key="5">
    <source>
        <dbReference type="EMBL" id="KAK3247703.1"/>
    </source>
</evidence>
<dbReference type="Pfam" id="PF02932">
    <property type="entry name" value="Neur_chan_memb"/>
    <property type="match status" value="1"/>
</dbReference>
<dbReference type="InterPro" id="IPR006201">
    <property type="entry name" value="Neur_channel"/>
</dbReference>
<feature type="compositionally biased region" description="Basic and acidic residues" evidence="2">
    <location>
        <begin position="28"/>
        <end position="40"/>
    </location>
</feature>
<keyword evidence="3" id="KW-0812">Transmembrane</keyword>
<evidence type="ECO:0000259" key="4">
    <source>
        <dbReference type="Pfam" id="PF02932"/>
    </source>
</evidence>
<feature type="transmembrane region" description="Helical" evidence="3">
    <location>
        <begin position="249"/>
        <end position="268"/>
    </location>
</feature>
<dbReference type="GO" id="GO:0005230">
    <property type="term" value="F:extracellular ligand-gated monoatomic ion channel activity"/>
    <property type="evidence" value="ECO:0007669"/>
    <property type="project" value="InterPro"/>
</dbReference>
<dbReference type="InterPro" id="IPR036734">
    <property type="entry name" value="Neur_chan_lig-bd_sf"/>
</dbReference>
<comment type="subcellular location">
    <subcellularLocation>
        <location evidence="1">Membrane</location>
        <topology evidence="1">Multi-pass membrane protein</topology>
    </subcellularLocation>
</comment>
<dbReference type="GO" id="GO:0004888">
    <property type="term" value="F:transmembrane signaling receptor activity"/>
    <property type="evidence" value="ECO:0007669"/>
    <property type="project" value="InterPro"/>
</dbReference>
<keyword evidence="3" id="KW-0472">Membrane</keyword>
<evidence type="ECO:0000256" key="1">
    <source>
        <dbReference type="ARBA" id="ARBA00004141"/>
    </source>
</evidence>
<keyword evidence="3" id="KW-1133">Transmembrane helix</keyword>
<reference evidence="5 6" key="1">
    <citation type="journal article" date="2015" name="Genome Biol. Evol.">
        <title>Comparative Genomics of a Bacterivorous Green Alga Reveals Evolutionary Causalities and Consequences of Phago-Mixotrophic Mode of Nutrition.</title>
        <authorList>
            <person name="Burns J.A."/>
            <person name="Paasch A."/>
            <person name="Narechania A."/>
            <person name="Kim E."/>
        </authorList>
    </citation>
    <scope>NUCLEOTIDE SEQUENCE [LARGE SCALE GENOMIC DNA]</scope>
    <source>
        <strain evidence="5 6">PLY_AMNH</strain>
    </source>
</reference>
<dbReference type="InterPro" id="IPR036719">
    <property type="entry name" value="Neuro-gated_channel_TM_sf"/>
</dbReference>
<organism evidence="5 6">
    <name type="scientific">Cymbomonas tetramitiformis</name>
    <dbReference type="NCBI Taxonomy" id="36881"/>
    <lineage>
        <taxon>Eukaryota</taxon>
        <taxon>Viridiplantae</taxon>
        <taxon>Chlorophyta</taxon>
        <taxon>Pyramimonadophyceae</taxon>
        <taxon>Pyramimonadales</taxon>
        <taxon>Pyramimonadaceae</taxon>
        <taxon>Cymbomonas</taxon>
    </lineage>
</organism>
<evidence type="ECO:0000313" key="6">
    <source>
        <dbReference type="Proteomes" id="UP001190700"/>
    </source>
</evidence>
<feature type="transmembrane region" description="Helical" evidence="3">
    <location>
        <begin position="302"/>
        <end position="322"/>
    </location>
</feature>
<feature type="region of interest" description="Disordered" evidence="2">
    <location>
        <begin position="1"/>
        <end position="46"/>
    </location>
</feature>
<evidence type="ECO:0000256" key="2">
    <source>
        <dbReference type="SAM" id="MobiDB-lite"/>
    </source>
</evidence>
<protein>
    <recommendedName>
        <fullName evidence="4">Neurotransmitter-gated ion-channel transmembrane domain-containing protein</fullName>
    </recommendedName>
</protein>
<sequence length="324" mass="36395">MGDEKESATDPGPSVRLPGLIQSASPALEERNVRDEDGVQKTKTMNKRSSQNFGQVIVECYFKVYALTAVDTKTSSFDCDFLVALDWIDPKVEGQDSSTLNWEDEEKGLFFPSLEVQNAQGSCEIVGDVSSPRLGDTKPGHVKLTQRFRASLQSSFALQDFPFDQQLLRLTVKVRATGGRKLRSCRLVHPSSAGLRNHSEEDDKSIGHSIIRQGNFVPDWKVLRLTGIEEERRDCYTLAIQVKRLQQSIAWNIAFLFMLIEGLLFVAFGVEADKLGDRMSINLTLLLTAIAFKYVVKEELPNVPYLTAMDKYILFGLFLMFLQG</sequence>
<name>A0AAE0F0W9_9CHLO</name>
<dbReference type="PANTHER" id="PTHR18945">
    <property type="entry name" value="NEUROTRANSMITTER GATED ION CHANNEL"/>
    <property type="match status" value="1"/>
</dbReference>
<gene>
    <name evidence="5" type="ORF">CYMTET_42806</name>
</gene>
<accession>A0AAE0F0W9</accession>
<evidence type="ECO:0000256" key="3">
    <source>
        <dbReference type="SAM" id="Phobius"/>
    </source>
</evidence>
<dbReference type="EMBL" id="LGRX02028727">
    <property type="protein sequence ID" value="KAK3247703.1"/>
    <property type="molecule type" value="Genomic_DNA"/>
</dbReference>
<proteinExistence type="predicted"/>
<dbReference type="InterPro" id="IPR038050">
    <property type="entry name" value="Neuro_actylchol_rec"/>
</dbReference>
<comment type="caution">
    <text evidence="5">The sequence shown here is derived from an EMBL/GenBank/DDBJ whole genome shotgun (WGS) entry which is preliminary data.</text>
</comment>
<dbReference type="GO" id="GO:0016020">
    <property type="term" value="C:membrane"/>
    <property type="evidence" value="ECO:0007669"/>
    <property type="project" value="UniProtKB-SubCell"/>
</dbReference>
<dbReference type="InterPro" id="IPR006029">
    <property type="entry name" value="Neurotrans-gated_channel_TM"/>
</dbReference>
<keyword evidence="6" id="KW-1185">Reference proteome</keyword>
<dbReference type="AlphaFoldDB" id="A0AAE0F0W9"/>
<dbReference type="Gene3D" id="1.20.58.390">
    <property type="entry name" value="Neurotransmitter-gated ion-channel transmembrane domain"/>
    <property type="match status" value="1"/>
</dbReference>
<feature type="domain" description="Neurotransmitter-gated ion-channel transmembrane" evidence="4">
    <location>
        <begin position="259"/>
        <end position="322"/>
    </location>
</feature>
<dbReference type="Proteomes" id="UP001190700">
    <property type="component" value="Unassembled WGS sequence"/>
</dbReference>
<dbReference type="Gene3D" id="2.70.170.10">
    <property type="entry name" value="Neurotransmitter-gated ion-channel ligand-binding domain"/>
    <property type="match status" value="1"/>
</dbReference>